<evidence type="ECO:0000313" key="11">
    <source>
        <dbReference type="EMBL" id="KAG5517769.1"/>
    </source>
</evidence>
<name>A0AAV6HVT6_9ERIC</name>
<keyword evidence="12" id="KW-1185">Reference proteome</keyword>
<feature type="active site" description="Charge relay system" evidence="6 7">
    <location>
        <position position="628"/>
    </location>
</feature>
<sequence length="865" mass="94087">MISVAFCTFHCRRCINIGCITLITLNASRERTNPNFALEIPAYQSKLDALVQSEIMMLEDAMIGLGFSNAVYIPLIDSQPPVMLQVYIVYLGLNKIHDPILTTNHHLQLLSNVFARKEEAEKSMLYSYKRSFSGFSAMLNSTQATTLAEMDGVISVFRSRVVELHTTRSWDFLGLNLASHSSEANPLQLAYGGDVIVAVLDSGIWPESYSFREEPGTGPIPKSWKGQCVSGDKFDPKRACNRKLIGARYYLKGFEKKFPLSKSEYRSARDFNGHGTHTASTAVGSSVKNASFFGIAQGTVRGGAPRAQLAVYKICWSVGMGTKCTEADIMAAFDDALSDGVDVISASFGLPAPFKPFFFSSADIGSFHAMQQGVSVVFSGGNDGPDPSLVGNVAPWSICVAASSIDRTFPTRILVDRNLSFVGQSFVVKPINAELVYAIDYFVDGVCRGRNWNKKTARGKVILCFSTVGSVFVDEAELAAFNASASALIFVEPVNRQVPDVDIIPTILVDIIQGTRMYHYLGLSPKGKVVVVKISPSMTVIKKSPAPAVAMFSSRGPSSLAPDILKIAIFSIFVPFKRSVASVAAWLKPDITAPGINILAAWPCKTPPTTLLPNDPRSVNWNFQSGTSMSCPHVSGVVALLKSAHPDWSPAAIRSALMTTAYTSDTTQDSILYGGIAKPADPFDIGAGHIDPVRAMDPGLVYDLKTTDYILFLCNIGYTISQIKRIVEVSPGTIICCPKSFPLTNSNLNYPSITVSNLQSTMTLKRTVRNVGRKKTAIYFASIVEPNGVEVKVWPRVLIFSCFWEEMSYYVTLKPEKQSQGRYDFGEIIWSDGCHSVRSPLVVLVNTSTNRSNTTAAAAAAAAEE</sequence>
<evidence type="ECO:0000259" key="8">
    <source>
        <dbReference type="Pfam" id="PF00082"/>
    </source>
</evidence>
<dbReference type="Proteomes" id="UP000823749">
    <property type="component" value="Chromosome 13"/>
</dbReference>
<keyword evidence="2 7" id="KW-0645">Protease</keyword>
<keyword evidence="4 7" id="KW-0378">Hydrolase</keyword>
<feature type="active site" description="Charge relay system" evidence="6 7">
    <location>
        <position position="201"/>
    </location>
</feature>
<dbReference type="FunFam" id="3.40.50.200:FF:000006">
    <property type="entry name" value="Subtilisin-like protease SBT1.5"/>
    <property type="match status" value="1"/>
</dbReference>
<evidence type="ECO:0000256" key="4">
    <source>
        <dbReference type="ARBA" id="ARBA00022801"/>
    </source>
</evidence>
<dbReference type="AlphaFoldDB" id="A0AAV6HVT6"/>
<dbReference type="PROSITE" id="PS00138">
    <property type="entry name" value="SUBTILASE_SER"/>
    <property type="match status" value="1"/>
</dbReference>
<dbReference type="SUPFAM" id="SSF52743">
    <property type="entry name" value="Subtilisin-like"/>
    <property type="match status" value="1"/>
</dbReference>
<evidence type="ECO:0000256" key="7">
    <source>
        <dbReference type="PROSITE-ProRule" id="PRU01240"/>
    </source>
</evidence>
<feature type="domain" description="Inhibitor I9" evidence="9">
    <location>
        <begin position="86"/>
        <end position="165"/>
    </location>
</feature>
<evidence type="ECO:0000259" key="10">
    <source>
        <dbReference type="Pfam" id="PF17766"/>
    </source>
</evidence>
<dbReference type="Gene3D" id="2.60.40.2310">
    <property type="match status" value="1"/>
</dbReference>
<gene>
    <name evidence="11" type="ORF">RHGRI_038222</name>
</gene>
<feature type="domain" description="Peptidase S8/S53" evidence="8">
    <location>
        <begin position="193"/>
        <end position="666"/>
    </location>
</feature>
<dbReference type="Pfam" id="PF17766">
    <property type="entry name" value="fn3_6"/>
    <property type="match status" value="1"/>
</dbReference>
<dbReference type="Pfam" id="PF00082">
    <property type="entry name" value="Peptidase_S8"/>
    <property type="match status" value="1"/>
</dbReference>
<keyword evidence="3" id="KW-0732">Signal</keyword>
<evidence type="ECO:0000256" key="3">
    <source>
        <dbReference type="ARBA" id="ARBA00022729"/>
    </source>
</evidence>
<dbReference type="InterPro" id="IPR036852">
    <property type="entry name" value="Peptidase_S8/S53_dom_sf"/>
</dbReference>
<accession>A0AAV6HVT6</accession>
<dbReference type="CDD" id="cd02120">
    <property type="entry name" value="PA_subtilisin_like"/>
    <property type="match status" value="1"/>
</dbReference>
<dbReference type="InterPro" id="IPR010259">
    <property type="entry name" value="S8pro/Inhibitor_I9"/>
</dbReference>
<dbReference type="InterPro" id="IPR023828">
    <property type="entry name" value="Peptidase_S8_Ser-AS"/>
</dbReference>
<evidence type="ECO:0000259" key="9">
    <source>
        <dbReference type="Pfam" id="PF05922"/>
    </source>
</evidence>
<comment type="similarity">
    <text evidence="1 7">Belongs to the peptidase S8 family.</text>
</comment>
<dbReference type="PRINTS" id="PR00723">
    <property type="entry name" value="SUBTILISIN"/>
</dbReference>
<dbReference type="InterPro" id="IPR015500">
    <property type="entry name" value="Peptidase_S8_subtilisin-rel"/>
</dbReference>
<protein>
    <submittedName>
        <fullName evidence="11">Uncharacterized protein</fullName>
    </submittedName>
</protein>
<dbReference type="EMBL" id="JACTNZ010000013">
    <property type="protein sequence ID" value="KAG5517769.1"/>
    <property type="molecule type" value="Genomic_DNA"/>
</dbReference>
<dbReference type="Gene3D" id="3.30.70.80">
    <property type="entry name" value="Peptidase S8 propeptide/proteinase inhibitor I9"/>
    <property type="match status" value="1"/>
</dbReference>
<feature type="domain" description="Subtilisin-like protease fibronectin type-III" evidence="10">
    <location>
        <begin position="747"/>
        <end position="843"/>
    </location>
</feature>
<dbReference type="InterPro" id="IPR037045">
    <property type="entry name" value="S8pro/Inhibitor_I9_sf"/>
</dbReference>
<dbReference type="PROSITE" id="PS51892">
    <property type="entry name" value="SUBTILASE"/>
    <property type="match status" value="1"/>
</dbReference>
<dbReference type="GO" id="GO:0006508">
    <property type="term" value="P:proteolysis"/>
    <property type="evidence" value="ECO:0007669"/>
    <property type="project" value="UniProtKB-KW"/>
</dbReference>
<evidence type="ECO:0000256" key="6">
    <source>
        <dbReference type="PIRSR" id="PIRSR615500-1"/>
    </source>
</evidence>
<dbReference type="InterPro" id="IPR041469">
    <property type="entry name" value="Subtilisin-like_FN3"/>
</dbReference>
<dbReference type="InterPro" id="IPR000209">
    <property type="entry name" value="Peptidase_S8/S53_dom"/>
</dbReference>
<evidence type="ECO:0000313" key="12">
    <source>
        <dbReference type="Proteomes" id="UP000823749"/>
    </source>
</evidence>
<feature type="active site" description="Charge relay system" evidence="6 7">
    <location>
        <position position="274"/>
    </location>
</feature>
<dbReference type="GO" id="GO:0004252">
    <property type="term" value="F:serine-type endopeptidase activity"/>
    <property type="evidence" value="ECO:0007669"/>
    <property type="project" value="UniProtKB-UniRule"/>
</dbReference>
<evidence type="ECO:0000256" key="1">
    <source>
        <dbReference type="ARBA" id="ARBA00011073"/>
    </source>
</evidence>
<comment type="caution">
    <text evidence="11">The sequence shown here is derived from an EMBL/GenBank/DDBJ whole genome shotgun (WGS) entry which is preliminary data.</text>
</comment>
<dbReference type="FunFam" id="3.30.70.80:FF:000002">
    <property type="entry name" value="Subtilisin-like protease SBT5.3"/>
    <property type="match status" value="1"/>
</dbReference>
<dbReference type="CDD" id="cd04852">
    <property type="entry name" value="Peptidases_S8_3"/>
    <property type="match status" value="1"/>
</dbReference>
<dbReference type="Gene3D" id="3.50.30.30">
    <property type="match status" value="1"/>
</dbReference>
<dbReference type="PANTHER" id="PTHR10795">
    <property type="entry name" value="PROPROTEIN CONVERTASE SUBTILISIN/KEXIN"/>
    <property type="match status" value="1"/>
</dbReference>
<dbReference type="InterPro" id="IPR034197">
    <property type="entry name" value="Peptidases_S8_3"/>
</dbReference>
<reference evidence="11 12" key="1">
    <citation type="submission" date="2020-08" db="EMBL/GenBank/DDBJ databases">
        <title>Plant Genome Project.</title>
        <authorList>
            <person name="Zhang R.-G."/>
        </authorList>
    </citation>
    <scope>NUCLEOTIDE SEQUENCE [LARGE SCALE GENOMIC DNA]</scope>
    <source>
        <strain evidence="11">WSP0</strain>
        <tissue evidence="11">Leaf</tissue>
    </source>
</reference>
<evidence type="ECO:0000256" key="2">
    <source>
        <dbReference type="ARBA" id="ARBA00022670"/>
    </source>
</evidence>
<dbReference type="Gene3D" id="3.40.50.200">
    <property type="entry name" value="Peptidase S8/S53 domain"/>
    <property type="match status" value="1"/>
</dbReference>
<dbReference type="InterPro" id="IPR045051">
    <property type="entry name" value="SBT"/>
</dbReference>
<keyword evidence="5 7" id="KW-0720">Serine protease</keyword>
<organism evidence="11 12">
    <name type="scientific">Rhododendron griersonianum</name>
    <dbReference type="NCBI Taxonomy" id="479676"/>
    <lineage>
        <taxon>Eukaryota</taxon>
        <taxon>Viridiplantae</taxon>
        <taxon>Streptophyta</taxon>
        <taxon>Embryophyta</taxon>
        <taxon>Tracheophyta</taxon>
        <taxon>Spermatophyta</taxon>
        <taxon>Magnoliopsida</taxon>
        <taxon>eudicotyledons</taxon>
        <taxon>Gunneridae</taxon>
        <taxon>Pentapetalae</taxon>
        <taxon>asterids</taxon>
        <taxon>Ericales</taxon>
        <taxon>Ericaceae</taxon>
        <taxon>Ericoideae</taxon>
        <taxon>Rhodoreae</taxon>
        <taxon>Rhododendron</taxon>
    </lineage>
</organism>
<dbReference type="FunFam" id="2.60.40.2310:FF:000001">
    <property type="entry name" value="Subtilisin-like protease SBT1.5"/>
    <property type="match status" value="1"/>
</dbReference>
<evidence type="ECO:0000256" key="5">
    <source>
        <dbReference type="ARBA" id="ARBA00022825"/>
    </source>
</evidence>
<dbReference type="Pfam" id="PF05922">
    <property type="entry name" value="Inhibitor_I9"/>
    <property type="match status" value="1"/>
</dbReference>
<proteinExistence type="inferred from homology"/>